<protein>
    <submittedName>
        <fullName evidence="1">CoA activase</fullName>
    </submittedName>
</protein>
<gene>
    <name evidence="1" type="ORF">ENS06_05695</name>
</gene>
<dbReference type="PANTHER" id="PTHR32329">
    <property type="entry name" value="BIFUNCTIONAL PROTEIN [INCLUDES 2-HYDROXYACYL-COA DEHYDRATASE (N-TER) AND ITS ACTIVATOR DOMAIN (C_TERM)-RELATED"/>
    <property type="match status" value="1"/>
</dbReference>
<dbReference type="AlphaFoldDB" id="A0A832EA17"/>
<evidence type="ECO:0000313" key="1">
    <source>
        <dbReference type="EMBL" id="HFK96802.1"/>
    </source>
</evidence>
<dbReference type="InterPro" id="IPR051805">
    <property type="entry name" value="Dehydratase_Activator_Redct"/>
</dbReference>
<sequence>MPAVEKALDRLHQGVHRFDVTGRMLLLPQMTPFGTRLLAASFRAFGVPAMVLETYKGLALGKEFTSGKECFPCQVTLGDILYFLQQEKSRLGRDFDPERYVYFLPESDGPCRFGMYNKFQRIVLDRFPEYRGIPITYLSTQDAYSVAGLLPKKKARYFRRVAYVASVIADVFDRIVWRVRPYELRPGMTDAFMEEALQAMEEAVKKYGPTRDFARLYDLVEDVARTAASFIDPRKPRRPKIGIIGEIYLRSHPESNQNIIRQLEAYGGEVVDASIAEWINFVSYERLRKEKKRCVEAWRRGRRAAALRAAKAVLHQRLENGYQSWRQHQVYARVLRHLDIQPDHSVRHIEHFLDHNRHFSFDIGTEAALSIGGALAYVHEGFDGIVNVFPFTCMPSTVCSAVLKPILLEKRIPYVDAPYDGTTQPNRDVILKTFLYQAQQRRMARGFHTESL</sequence>
<organism evidence="1">
    <name type="scientific">Desulfacinum infernum</name>
    <dbReference type="NCBI Taxonomy" id="35837"/>
    <lineage>
        <taxon>Bacteria</taxon>
        <taxon>Pseudomonadati</taxon>
        <taxon>Thermodesulfobacteriota</taxon>
        <taxon>Syntrophobacteria</taxon>
        <taxon>Syntrophobacterales</taxon>
        <taxon>Syntrophobacteraceae</taxon>
        <taxon>Desulfacinum</taxon>
    </lineage>
</organism>
<comment type="caution">
    <text evidence="1">The sequence shown here is derived from an EMBL/GenBank/DDBJ whole genome shotgun (WGS) entry which is preliminary data.</text>
</comment>
<proteinExistence type="predicted"/>
<dbReference type="EMBL" id="DSTK01000016">
    <property type="protein sequence ID" value="HFK96802.1"/>
    <property type="molecule type" value="Genomic_DNA"/>
</dbReference>
<name>A0A832EA17_9BACT</name>
<reference evidence="1" key="1">
    <citation type="journal article" date="2020" name="mSystems">
        <title>Genome- and Community-Level Interaction Insights into Carbon Utilization and Element Cycling Functions of Hydrothermarchaeota in Hydrothermal Sediment.</title>
        <authorList>
            <person name="Zhou Z."/>
            <person name="Liu Y."/>
            <person name="Xu W."/>
            <person name="Pan J."/>
            <person name="Luo Z.H."/>
            <person name="Li M."/>
        </authorList>
    </citation>
    <scope>NUCLEOTIDE SEQUENCE [LARGE SCALE GENOMIC DNA]</scope>
    <source>
        <strain evidence="1">SpSt-456</strain>
    </source>
</reference>
<accession>A0A832EA17</accession>
<dbReference type="PANTHER" id="PTHR32329:SF2">
    <property type="entry name" value="BIFUNCTIONAL PROTEIN [INCLUDES 2-HYDROXYACYL-COA DEHYDRATASE (N-TER) AND ITS ACTIVATOR DOMAIN (C_TERM)"/>
    <property type="match status" value="1"/>
</dbReference>